<keyword evidence="6" id="KW-0732">Signal</keyword>
<protein>
    <submittedName>
        <fullName evidence="8">4,5-DOPA dioxygenase extradiol</fullName>
    </submittedName>
</protein>
<evidence type="ECO:0000313" key="8">
    <source>
        <dbReference type="EMBL" id="PZQ73580.1"/>
    </source>
</evidence>
<evidence type="ECO:0000256" key="1">
    <source>
        <dbReference type="ARBA" id="ARBA00001947"/>
    </source>
</evidence>
<evidence type="ECO:0000259" key="7">
    <source>
        <dbReference type="Pfam" id="PF02900"/>
    </source>
</evidence>
<evidence type="ECO:0000256" key="4">
    <source>
        <dbReference type="ARBA" id="ARBA00022833"/>
    </source>
</evidence>
<keyword evidence="3" id="KW-0479">Metal-binding</keyword>
<dbReference type="PANTHER" id="PTHR30096">
    <property type="entry name" value="4,5-DOPA DIOXYGENASE EXTRADIOL-LIKE PROTEIN"/>
    <property type="match status" value="1"/>
</dbReference>
<dbReference type="PIRSF" id="PIRSF006157">
    <property type="entry name" value="Doxgns_DODA"/>
    <property type="match status" value="1"/>
</dbReference>
<organism evidence="8 9">
    <name type="scientific">Variovorax paradoxus</name>
    <dbReference type="NCBI Taxonomy" id="34073"/>
    <lineage>
        <taxon>Bacteria</taxon>
        <taxon>Pseudomonadati</taxon>
        <taxon>Pseudomonadota</taxon>
        <taxon>Betaproteobacteria</taxon>
        <taxon>Burkholderiales</taxon>
        <taxon>Comamonadaceae</taxon>
        <taxon>Variovorax</taxon>
    </lineage>
</organism>
<evidence type="ECO:0000313" key="9">
    <source>
        <dbReference type="Proteomes" id="UP000249135"/>
    </source>
</evidence>
<dbReference type="AlphaFoldDB" id="A0A2W5SFA5"/>
<dbReference type="GO" id="GO:0008198">
    <property type="term" value="F:ferrous iron binding"/>
    <property type="evidence" value="ECO:0007669"/>
    <property type="project" value="InterPro"/>
</dbReference>
<dbReference type="EMBL" id="QFPP01000177">
    <property type="protein sequence ID" value="PZQ73580.1"/>
    <property type="molecule type" value="Genomic_DNA"/>
</dbReference>
<evidence type="ECO:0000256" key="6">
    <source>
        <dbReference type="SAM" id="SignalP"/>
    </source>
</evidence>
<dbReference type="PROSITE" id="PS51318">
    <property type="entry name" value="TAT"/>
    <property type="match status" value="1"/>
</dbReference>
<accession>A0A2W5SFA5</accession>
<evidence type="ECO:0000256" key="3">
    <source>
        <dbReference type="ARBA" id="ARBA00022723"/>
    </source>
</evidence>
<feature type="domain" description="Extradiol ring-cleavage dioxygenase class III enzyme subunit B" evidence="7">
    <location>
        <begin position="54"/>
        <end position="280"/>
    </location>
</feature>
<dbReference type="InterPro" id="IPR014436">
    <property type="entry name" value="Extradiol_dOase_DODA"/>
</dbReference>
<dbReference type="InterPro" id="IPR004183">
    <property type="entry name" value="Xdiol_dOase_suB"/>
</dbReference>
<feature type="chain" id="PRO_5016141169" evidence="6">
    <location>
        <begin position="21"/>
        <end position="294"/>
    </location>
</feature>
<dbReference type="InterPro" id="IPR006311">
    <property type="entry name" value="TAT_signal"/>
</dbReference>
<dbReference type="GO" id="GO:0016702">
    <property type="term" value="F:oxidoreductase activity, acting on single donors with incorporation of molecular oxygen, incorporation of two atoms of oxygen"/>
    <property type="evidence" value="ECO:0007669"/>
    <property type="project" value="UniProtKB-ARBA"/>
</dbReference>
<proteinExistence type="inferred from homology"/>
<dbReference type="Proteomes" id="UP000249135">
    <property type="component" value="Unassembled WGS sequence"/>
</dbReference>
<evidence type="ECO:0000256" key="5">
    <source>
        <dbReference type="ARBA" id="ARBA00023002"/>
    </source>
</evidence>
<name>A0A2W5SFA5_VARPD</name>
<dbReference type="PANTHER" id="PTHR30096:SF0">
    <property type="entry name" value="4,5-DOPA DIOXYGENASE EXTRADIOL-LIKE PROTEIN"/>
    <property type="match status" value="1"/>
</dbReference>
<dbReference type="GO" id="GO:0008270">
    <property type="term" value="F:zinc ion binding"/>
    <property type="evidence" value="ECO:0007669"/>
    <property type="project" value="InterPro"/>
</dbReference>
<gene>
    <name evidence="8" type="ORF">DI563_14485</name>
</gene>
<keyword evidence="8" id="KW-0223">Dioxygenase</keyword>
<dbReference type="NCBIfam" id="NF007914">
    <property type="entry name" value="PRK10628.1"/>
    <property type="match status" value="1"/>
</dbReference>
<evidence type="ECO:0000256" key="2">
    <source>
        <dbReference type="ARBA" id="ARBA00007581"/>
    </source>
</evidence>
<dbReference type="Gene3D" id="3.40.830.10">
    <property type="entry name" value="LigB-like"/>
    <property type="match status" value="1"/>
</dbReference>
<dbReference type="CDD" id="cd07363">
    <property type="entry name" value="45_DOPA_Dioxygenase"/>
    <property type="match status" value="1"/>
</dbReference>
<comment type="caution">
    <text evidence="8">The sequence shown here is derived from an EMBL/GenBank/DDBJ whole genome shotgun (WGS) entry which is preliminary data.</text>
</comment>
<feature type="signal peptide" evidence="6">
    <location>
        <begin position="1"/>
        <end position="20"/>
    </location>
</feature>
<sequence length="294" mass="31400">MSGRRRIVMATALGATSALASLAGIAQAVAGTPTAKRMQVLFIGHGSPMNAISDNGFTRRLAAWGRELPRPAAILSVSAHWLSRGATGVGVQAQPKTIHDFGGFPQALFDMRYPAPGHPALARETVAVVRQTPVIATEQWGLDHGTWTVLKHLFPQADVPVFQLSIDYDKPAAFHYAVGRDLAALRERGVLVMGSGNIVHNLRATDRGTPDGPSASRPWAQSFDDAVKAALAGRDDRALVDYPRLAGADIAVAMPDHYYPFLYALGAAAPGERARTVHEGFQSGTLSMRCLQFG</sequence>
<comment type="similarity">
    <text evidence="2">Belongs to the DODA-type extradiol aromatic ring-opening dioxygenase family.</text>
</comment>
<keyword evidence="5" id="KW-0560">Oxidoreductase</keyword>
<comment type="cofactor">
    <cofactor evidence="1">
        <name>Zn(2+)</name>
        <dbReference type="ChEBI" id="CHEBI:29105"/>
    </cofactor>
</comment>
<reference evidence="8 9" key="1">
    <citation type="submission" date="2017-08" db="EMBL/GenBank/DDBJ databases">
        <title>Infants hospitalized years apart are colonized by the same room-sourced microbial strains.</title>
        <authorList>
            <person name="Brooks B."/>
            <person name="Olm M.R."/>
            <person name="Firek B.A."/>
            <person name="Baker R."/>
            <person name="Thomas B.C."/>
            <person name="Morowitz M.J."/>
            <person name="Banfield J.F."/>
        </authorList>
    </citation>
    <scope>NUCLEOTIDE SEQUENCE [LARGE SCALE GENOMIC DNA]</scope>
    <source>
        <strain evidence="8">S2_005_003_R2_41</strain>
    </source>
</reference>
<keyword evidence="4" id="KW-0862">Zinc</keyword>
<dbReference type="Pfam" id="PF02900">
    <property type="entry name" value="LigB"/>
    <property type="match status" value="1"/>
</dbReference>
<dbReference type="SUPFAM" id="SSF53213">
    <property type="entry name" value="LigB-like"/>
    <property type="match status" value="1"/>
</dbReference>